<dbReference type="InterPro" id="IPR044151">
    <property type="entry name" value="ALDH_KGSADH"/>
</dbReference>
<keyword evidence="1" id="KW-0560">Oxidoreductase</keyword>
<evidence type="ECO:0000256" key="1">
    <source>
        <dbReference type="ARBA" id="ARBA00023002"/>
    </source>
</evidence>
<reference evidence="3 4" key="1">
    <citation type="submission" date="2020-06" db="EMBL/GenBank/DDBJ databases">
        <authorList>
            <person name="Hwang Y.J."/>
        </authorList>
    </citation>
    <scope>NUCLEOTIDE SEQUENCE [LARGE SCALE GENOMIC DNA]</scope>
    <source>
        <strain evidence="3 4">KUDC8001</strain>
    </source>
</reference>
<dbReference type="PANTHER" id="PTHR43353:SF3">
    <property type="entry name" value="ALDEHYDE DEHYDROGENASE-RELATED"/>
    <property type="match status" value="1"/>
</dbReference>
<evidence type="ECO:0000313" key="3">
    <source>
        <dbReference type="EMBL" id="QMU30070.1"/>
    </source>
</evidence>
<dbReference type="KEGG" id="add:HUW48_19465"/>
<name>A0A7L7LB78_9BACT</name>
<accession>A0A7L7LB78</accession>
<dbReference type="InterPro" id="IPR016161">
    <property type="entry name" value="Ald_DH/histidinol_DH"/>
</dbReference>
<dbReference type="RefSeq" id="WP_182412528.1">
    <property type="nucleotide sequence ID" value="NZ_CP055153.1"/>
</dbReference>
<protein>
    <submittedName>
        <fullName evidence="3">Aldehyde dehydrogenase (NADP(+))</fullName>
    </submittedName>
</protein>
<dbReference type="InterPro" id="IPR015590">
    <property type="entry name" value="Aldehyde_DH_dom"/>
</dbReference>
<organism evidence="3 4">
    <name type="scientific">Adhaeribacter radiodurans</name>
    <dbReference type="NCBI Taxonomy" id="2745197"/>
    <lineage>
        <taxon>Bacteria</taxon>
        <taxon>Pseudomonadati</taxon>
        <taxon>Bacteroidota</taxon>
        <taxon>Cytophagia</taxon>
        <taxon>Cytophagales</taxon>
        <taxon>Hymenobacteraceae</taxon>
        <taxon>Adhaeribacter</taxon>
    </lineage>
</organism>
<dbReference type="SUPFAM" id="SSF53720">
    <property type="entry name" value="ALDH-like"/>
    <property type="match status" value="1"/>
</dbReference>
<proteinExistence type="predicted"/>
<dbReference type="CDD" id="cd07129">
    <property type="entry name" value="ALDH_KGSADH"/>
    <property type="match status" value="1"/>
</dbReference>
<dbReference type="PANTHER" id="PTHR43353">
    <property type="entry name" value="SUCCINATE-SEMIALDEHYDE DEHYDROGENASE, MITOCHONDRIAL"/>
    <property type="match status" value="1"/>
</dbReference>
<feature type="domain" description="Aldehyde dehydrogenase" evidence="2">
    <location>
        <begin position="13"/>
        <end position="456"/>
    </location>
</feature>
<reference evidence="3 4" key="2">
    <citation type="submission" date="2020-08" db="EMBL/GenBank/DDBJ databases">
        <title>Adhaeribacter dokdonensis sp. nov., isolated from the rhizosphere of Elymus tsukushiensis, a plant native to the Dokdo Islands, Republic of Korea.</title>
        <authorList>
            <person name="Ghim S.Y."/>
        </authorList>
    </citation>
    <scope>NUCLEOTIDE SEQUENCE [LARGE SCALE GENOMIC DNA]</scope>
    <source>
        <strain evidence="3 4">KUDC8001</strain>
    </source>
</reference>
<evidence type="ECO:0000259" key="2">
    <source>
        <dbReference type="Pfam" id="PF00171"/>
    </source>
</evidence>
<gene>
    <name evidence="3" type="ORF">HUW48_19465</name>
</gene>
<dbReference type="Gene3D" id="3.40.309.10">
    <property type="entry name" value="Aldehyde Dehydrogenase, Chain A, domain 2"/>
    <property type="match status" value="1"/>
</dbReference>
<dbReference type="Proteomes" id="UP000514509">
    <property type="component" value="Chromosome"/>
</dbReference>
<keyword evidence="4" id="KW-1185">Reference proteome</keyword>
<dbReference type="AlphaFoldDB" id="A0A7L7LB78"/>
<dbReference type="InterPro" id="IPR050740">
    <property type="entry name" value="Aldehyde_DH_Superfamily"/>
</dbReference>
<dbReference type="EMBL" id="CP055153">
    <property type="protein sequence ID" value="QMU30070.1"/>
    <property type="molecule type" value="Genomic_DNA"/>
</dbReference>
<dbReference type="InterPro" id="IPR016162">
    <property type="entry name" value="Ald_DH_N"/>
</dbReference>
<dbReference type="InterPro" id="IPR016163">
    <property type="entry name" value="Ald_DH_C"/>
</dbReference>
<dbReference type="GO" id="GO:0016620">
    <property type="term" value="F:oxidoreductase activity, acting on the aldehyde or oxo group of donors, NAD or NADP as acceptor"/>
    <property type="evidence" value="ECO:0007669"/>
    <property type="project" value="InterPro"/>
</dbReference>
<dbReference type="Pfam" id="PF00171">
    <property type="entry name" value="Aldedh"/>
    <property type="match status" value="1"/>
</dbReference>
<evidence type="ECO:0000313" key="4">
    <source>
        <dbReference type="Proteomes" id="UP000514509"/>
    </source>
</evidence>
<sequence>MADNNILTEVSPQQSNTFRAFNPAKGEWLTTDFTESTPEEVAAAVEKAEAAFLVYRKKTGAERADFLQKIGEEIVNLGDALITLCQGESGLPEARLQGERGRTVGQLNMFAGLLREGSWIDATIDTAVPDRKPLPKSDLRRMNIALGPVGIFGASNFPLAFSVAGGDTASALAAGCTVVVKGHPAHPGTSQLIAEAVLRAARASNMPEGVFSMVHGQSTAVGMALVEHPLIKAIGFTGSYRGGKALFDAAARRPEPIPVYAEMGSTNPVFILPGALKERGANLAQGLATSVTLGVGQFCTNPGLVVAQQSVESEQFLNKTTEAFTGLTAGTMLTPNIKKAFDAGIQKLTQTAGVSVLATGVSNESVCGGTPHLLRADAATFLATPEIGEEVFGPSTVYISATGKEELMAIANGLHGHLTATLQATPEDLVEYADLISILERKVGRLLINGFPTGVEVCASMVHGGPFPATTDARTTSVGTAAIYRFSRPICYQDFPDTVLPAELQNSNPLNIWRNVNGQLTKEKI</sequence>
<dbReference type="Gene3D" id="3.40.605.10">
    <property type="entry name" value="Aldehyde Dehydrogenase, Chain A, domain 1"/>
    <property type="match status" value="1"/>
</dbReference>